<reference evidence="4 5" key="1">
    <citation type="submission" date="2024-02" db="UniProtKB">
        <authorList>
            <consortium name="WormBaseParasite"/>
        </authorList>
    </citation>
    <scope>IDENTIFICATION</scope>
</reference>
<evidence type="ECO:0000259" key="2">
    <source>
        <dbReference type="PROSITE" id="PS50158"/>
    </source>
</evidence>
<dbReference type="InterPro" id="IPR001878">
    <property type="entry name" value="Znf_CCHC"/>
</dbReference>
<feature type="domain" description="CCHC-type" evidence="2">
    <location>
        <begin position="185"/>
        <end position="201"/>
    </location>
</feature>
<proteinExistence type="predicted"/>
<keyword evidence="3" id="KW-1185">Reference proteome</keyword>
<evidence type="ECO:0000256" key="1">
    <source>
        <dbReference type="PROSITE-ProRule" id="PRU00047"/>
    </source>
</evidence>
<dbReference type="WBParaSite" id="TCONS_00016603.p1">
    <property type="protein sequence ID" value="TCONS_00016603.p1"/>
    <property type="gene ID" value="XLOC_011232"/>
</dbReference>
<keyword evidence="1" id="KW-0862">Zinc</keyword>
<dbReference type="GO" id="GO:0003676">
    <property type="term" value="F:nucleic acid binding"/>
    <property type="evidence" value="ECO:0007669"/>
    <property type="project" value="InterPro"/>
</dbReference>
<evidence type="ECO:0000313" key="4">
    <source>
        <dbReference type="WBParaSite" id="TCONS_00013379.p1"/>
    </source>
</evidence>
<dbReference type="AlphaFoldDB" id="A0AAF5DJ30"/>
<name>A0AAF5DJ30_STRER</name>
<evidence type="ECO:0000313" key="5">
    <source>
        <dbReference type="WBParaSite" id="TCONS_00016603.p1"/>
    </source>
</evidence>
<evidence type="ECO:0000313" key="3">
    <source>
        <dbReference type="Proteomes" id="UP000035681"/>
    </source>
</evidence>
<dbReference type="Pfam" id="PF00098">
    <property type="entry name" value="zf-CCHC"/>
    <property type="match status" value="1"/>
</dbReference>
<dbReference type="SMART" id="SM00343">
    <property type="entry name" value="ZnF_C2HC"/>
    <property type="match status" value="1"/>
</dbReference>
<dbReference type="Proteomes" id="UP000035681">
    <property type="component" value="Unplaced"/>
</dbReference>
<dbReference type="Gene3D" id="4.10.60.10">
    <property type="entry name" value="Zinc finger, CCHC-type"/>
    <property type="match status" value="1"/>
</dbReference>
<dbReference type="GO" id="GO:0008270">
    <property type="term" value="F:zinc ion binding"/>
    <property type="evidence" value="ECO:0007669"/>
    <property type="project" value="UniProtKB-KW"/>
</dbReference>
<dbReference type="WBParaSite" id="TCONS_00013379.p1">
    <property type="protein sequence ID" value="TCONS_00013379.p1"/>
    <property type="gene ID" value="XLOC_009256"/>
</dbReference>
<dbReference type="SUPFAM" id="SSF57756">
    <property type="entry name" value="Retrovirus zinc finger-like domains"/>
    <property type="match status" value="1"/>
</dbReference>
<dbReference type="GO" id="GO:0019899">
    <property type="term" value="F:enzyme binding"/>
    <property type="evidence" value="ECO:0007669"/>
    <property type="project" value="UniProtKB-ARBA"/>
</dbReference>
<dbReference type="InterPro" id="IPR036875">
    <property type="entry name" value="Znf_CCHC_sf"/>
</dbReference>
<protein>
    <recommendedName>
        <fullName evidence="2">CCHC-type domain-containing protein</fullName>
    </recommendedName>
</protein>
<keyword evidence="1" id="KW-0863">Zinc-finger</keyword>
<accession>A0AAF5DJ30</accession>
<keyword evidence="1" id="KW-0479">Metal-binding</keyword>
<organism evidence="3 4">
    <name type="scientific">Strongyloides stercoralis</name>
    <name type="common">Threadworm</name>
    <dbReference type="NCBI Taxonomy" id="6248"/>
    <lineage>
        <taxon>Eukaryota</taxon>
        <taxon>Metazoa</taxon>
        <taxon>Ecdysozoa</taxon>
        <taxon>Nematoda</taxon>
        <taxon>Chromadorea</taxon>
        <taxon>Rhabditida</taxon>
        <taxon>Tylenchina</taxon>
        <taxon>Panagrolaimomorpha</taxon>
        <taxon>Strongyloidoidea</taxon>
        <taxon>Strongyloididae</taxon>
        <taxon>Strongyloides</taxon>
    </lineage>
</organism>
<dbReference type="PROSITE" id="PS50158">
    <property type="entry name" value="ZF_CCHC"/>
    <property type="match status" value="1"/>
</dbReference>
<sequence>MAFGTRSAPAEKKVTMKDLIAREVLKLKLVKKEEKVEKEKQAVYNIINQLDADECQLLEETLGDKIECWTLQEMQSRLFNEEIQTTLYNRFVTALLSKFEFEKGNIEEFLNDFILKIPREFLNLSTRELLLQVKVVMCCSKKARSCFTENKMMTVGDLITTAKTLRLFNKKDEYDQNERGRRGVKCFNCNQDGHRKFECPRLEGEKAPETKAM</sequence>